<sequence length="264" mass="29249">MLKRVAARVAEVYRDATGLHLVELSHNEVAAARKRLGVARIRSSEVRAKVADARSEVQVVRSQAESIDRIDPRFPALIQKEHEALKLAADVERQASECEELEKIEFERLSSALELSHAQERDYAERTKWYSVISSAAGAVLGLLGSSLVARSRNQSVEKLADSQSQKLISILDPSLRRLENDIRSLTQRGSQNEDEHGSEDGEDEHTPELGVETSPPESPSQDPDLTIALEELEHRVRELQFIIGGTTALLMSITIILSVNGSR</sequence>
<dbReference type="PANTHER" id="PTHR28624">
    <property type="entry name" value="COILED-COIL DOMAIN-CONTAINING PROTEIN 51"/>
    <property type="match status" value="1"/>
</dbReference>
<name>A0AAV8URD0_9RHOD</name>
<dbReference type="PANTHER" id="PTHR28624:SF1">
    <property type="entry name" value="MITOCHONDRIAL POTASSIUM CHANNEL"/>
    <property type="match status" value="1"/>
</dbReference>
<gene>
    <name evidence="3" type="ORF">NDN08_001635</name>
</gene>
<feature type="region of interest" description="Disordered" evidence="1">
    <location>
        <begin position="186"/>
        <end position="224"/>
    </location>
</feature>
<keyword evidence="4" id="KW-1185">Reference proteome</keyword>
<dbReference type="InterPro" id="IPR037660">
    <property type="entry name" value="CCDC51"/>
</dbReference>
<dbReference type="EMBL" id="JAMWBK010000005">
    <property type="protein sequence ID" value="KAJ8905125.1"/>
    <property type="molecule type" value="Genomic_DNA"/>
</dbReference>
<keyword evidence="2" id="KW-0472">Membrane</keyword>
<protein>
    <recommendedName>
        <fullName evidence="5">Coiled-coil domain-containing protein 51</fullName>
    </recommendedName>
</protein>
<proteinExistence type="predicted"/>
<keyword evidence="2" id="KW-0812">Transmembrane</keyword>
<evidence type="ECO:0000256" key="2">
    <source>
        <dbReference type="SAM" id="Phobius"/>
    </source>
</evidence>
<reference evidence="3 4" key="1">
    <citation type="journal article" date="2023" name="Nat. Commun.">
        <title>Origin of minicircular mitochondrial genomes in red algae.</title>
        <authorList>
            <person name="Lee Y."/>
            <person name="Cho C.H."/>
            <person name="Lee Y.M."/>
            <person name="Park S.I."/>
            <person name="Yang J.H."/>
            <person name="West J.A."/>
            <person name="Bhattacharya D."/>
            <person name="Yoon H.S."/>
        </authorList>
    </citation>
    <scope>NUCLEOTIDE SEQUENCE [LARGE SCALE GENOMIC DNA]</scope>
    <source>
        <strain evidence="3 4">CCMP1338</strain>
        <tissue evidence="3">Whole cell</tissue>
    </source>
</reference>
<evidence type="ECO:0000256" key="1">
    <source>
        <dbReference type="SAM" id="MobiDB-lite"/>
    </source>
</evidence>
<comment type="caution">
    <text evidence="3">The sequence shown here is derived from an EMBL/GenBank/DDBJ whole genome shotgun (WGS) entry which is preliminary data.</text>
</comment>
<organism evidence="3 4">
    <name type="scientific">Rhodosorus marinus</name>
    <dbReference type="NCBI Taxonomy" id="101924"/>
    <lineage>
        <taxon>Eukaryota</taxon>
        <taxon>Rhodophyta</taxon>
        <taxon>Stylonematophyceae</taxon>
        <taxon>Stylonematales</taxon>
        <taxon>Stylonemataceae</taxon>
        <taxon>Rhodosorus</taxon>
    </lineage>
</organism>
<evidence type="ECO:0008006" key="5">
    <source>
        <dbReference type="Google" id="ProtNLM"/>
    </source>
</evidence>
<feature type="compositionally biased region" description="Basic and acidic residues" evidence="1">
    <location>
        <begin position="192"/>
        <end position="208"/>
    </location>
</feature>
<evidence type="ECO:0000313" key="3">
    <source>
        <dbReference type="EMBL" id="KAJ8905125.1"/>
    </source>
</evidence>
<feature type="transmembrane region" description="Helical" evidence="2">
    <location>
        <begin position="129"/>
        <end position="150"/>
    </location>
</feature>
<feature type="transmembrane region" description="Helical" evidence="2">
    <location>
        <begin position="240"/>
        <end position="260"/>
    </location>
</feature>
<dbReference type="AlphaFoldDB" id="A0AAV8URD0"/>
<evidence type="ECO:0000313" key="4">
    <source>
        <dbReference type="Proteomes" id="UP001157974"/>
    </source>
</evidence>
<keyword evidence="2" id="KW-1133">Transmembrane helix</keyword>
<accession>A0AAV8URD0</accession>
<dbReference type="Proteomes" id="UP001157974">
    <property type="component" value="Unassembled WGS sequence"/>
</dbReference>